<evidence type="ECO:0000313" key="9">
    <source>
        <dbReference type="Proteomes" id="UP000500791"/>
    </source>
</evidence>
<dbReference type="InterPro" id="IPR037185">
    <property type="entry name" value="EmrE-like"/>
</dbReference>
<dbReference type="GO" id="GO:0016020">
    <property type="term" value="C:membrane"/>
    <property type="evidence" value="ECO:0007669"/>
    <property type="project" value="UniProtKB-SubCell"/>
</dbReference>
<dbReference type="EMBL" id="CP049811">
    <property type="protein sequence ID" value="QIK39301.1"/>
    <property type="molecule type" value="Genomic_DNA"/>
</dbReference>
<gene>
    <name evidence="8" type="ORF">G8E03_00125</name>
</gene>
<dbReference type="InterPro" id="IPR050638">
    <property type="entry name" value="AA-Vitamin_Transporters"/>
</dbReference>
<evidence type="ECO:0000256" key="1">
    <source>
        <dbReference type="ARBA" id="ARBA00004141"/>
    </source>
</evidence>
<dbReference type="Proteomes" id="UP000500791">
    <property type="component" value="Chromosome"/>
</dbReference>
<name>A0A6G7VH07_9RHOB</name>
<keyword evidence="4 6" id="KW-1133">Transmembrane helix</keyword>
<feature type="transmembrane region" description="Helical" evidence="6">
    <location>
        <begin position="246"/>
        <end position="265"/>
    </location>
</feature>
<feature type="transmembrane region" description="Helical" evidence="6">
    <location>
        <begin position="67"/>
        <end position="87"/>
    </location>
</feature>
<feature type="transmembrane region" description="Helical" evidence="6">
    <location>
        <begin position="121"/>
        <end position="138"/>
    </location>
</feature>
<dbReference type="Pfam" id="PF00892">
    <property type="entry name" value="EamA"/>
    <property type="match status" value="2"/>
</dbReference>
<dbReference type="PANTHER" id="PTHR32322:SF2">
    <property type="entry name" value="EAMA DOMAIN-CONTAINING PROTEIN"/>
    <property type="match status" value="1"/>
</dbReference>
<evidence type="ECO:0000313" key="8">
    <source>
        <dbReference type="EMBL" id="QIK39301.1"/>
    </source>
</evidence>
<feature type="transmembrane region" description="Helical" evidence="6">
    <location>
        <begin position="93"/>
        <end position="114"/>
    </location>
</feature>
<feature type="domain" description="EamA" evidence="7">
    <location>
        <begin position="6"/>
        <end position="137"/>
    </location>
</feature>
<evidence type="ECO:0000259" key="7">
    <source>
        <dbReference type="Pfam" id="PF00892"/>
    </source>
</evidence>
<sequence length="292" mass="31155">MNALHGHAAMLLFAFLVAGSFSLGGLIARMVDPTVLTLVRFILAAAVLGGIAAVTGRIKAWHLRASWRYPLLGGIFAIYFILMFVGLRTASAINTAAMFTLTPILSAGFGYLLLGQRTTPRMAAALMLGGAGALWVIFDASLERLLAFDIGTGEAIFFLGVVAHALYTPLVRKLNWGEPPLVFTLGMLLGAIVLMALYAGGDALATDWTVLPPIFWLVLAYLSIFASATTFLLLQFATLRLPSSKVMAYTYLTPAVVIVWEGALGNGWPQPVLAVGVIATILALLMLLRDEG</sequence>
<feature type="transmembrane region" description="Helical" evidence="6">
    <location>
        <begin position="213"/>
        <end position="234"/>
    </location>
</feature>
<evidence type="ECO:0000256" key="3">
    <source>
        <dbReference type="ARBA" id="ARBA00022692"/>
    </source>
</evidence>
<dbReference type="AlphaFoldDB" id="A0A6G7VH07"/>
<dbReference type="SUPFAM" id="SSF103481">
    <property type="entry name" value="Multidrug resistance efflux transporter EmrE"/>
    <property type="match status" value="2"/>
</dbReference>
<keyword evidence="5 6" id="KW-0472">Membrane</keyword>
<accession>A0A6G7VH07</accession>
<dbReference type="InterPro" id="IPR000620">
    <property type="entry name" value="EamA_dom"/>
</dbReference>
<comment type="similarity">
    <text evidence="2">Belongs to the EamA transporter family.</text>
</comment>
<organism evidence="8 9">
    <name type="scientific">Pontivivens nitratireducens</name>
    <dbReference type="NCBI Taxonomy" id="2758038"/>
    <lineage>
        <taxon>Bacteria</taxon>
        <taxon>Pseudomonadati</taxon>
        <taxon>Pseudomonadota</taxon>
        <taxon>Alphaproteobacteria</taxon>
        <taxon>Rhodobacterales</taxon>
        <taxon>Paracoccaceae</taxon>
        <taxon>Pontivivens</taxon>
    </lineage>
</organism>
<evidence type="ECO:0000256" key="6">
    <source>
        <dbReference type="SAM" id="Phobius"/>
    </source>
</evidence>
<feature type="domain" description="EamA" evidence="7">
    <location>
        <begin position="153"/>
        <end position="288"/>
    </location>
</feature>
<keyword evidence="3 6" id="KW-0812">Transmembrane</keyword>
<reference evidence="8 9" key="1">
    <citation type="submission" date="2020-03" db="EMBL/GenBank/DDBJ databases">
        <title>Complete genome sequence of Monaibacterium sp. ALG8 with diverse plasmids.</title>
        <authorList>
            <person name="Sun C."/>
        </authorList>
    </citation>
    <scope>NUCLEOTIDE SEQUENCE [LARGE SCALE GENOMIC DNA]</scope>
    <source>
        <strain evidence="8 9">ALG8</strain>
    </source>
</reference>
<evidence type="ECO:0000256" key="4">
    <source>
        <dbReference type="ARBA" id="ARBA00022989"/>
    </source>
</evidence>
<feature type="transmembrane region" description="Helical" evidence="6">
    <location>
        <begin position="34"/>
        <end position="55"/>
    </location>
</feature>
<comment type="subcellular location">
    <subcellularLocation>
        <location evidence="1">Membrane</location>
        <topology evidence="1">Multi-pass membrane protein</topology>
    </subcellularLocation>
</comment>
<dbReference type="KEGG" id="mon:G8E03_00125"/>
<evidence type="ECO:0000256" key="2">
    <source>
        <dbReference type="ARBA" id="ARBA00007362"/>
    </source>
</evidence>
<dbReference type="PANTHER" id="PTHR32322">
    <property type="entry name" value="INNER MEMBRANE TRANSPORTER"/>
    <property type="match status" value="1"/>
</dbReference>
<dbReference type="RefSeq" id="WP_166187250.1">
    <property type="nucleotide sequence ID" value="NZ_CP049811.1"/>
</dbReference>
<protein>
    <submittedName>
        <fullName evidence="8">DMT family transporter</fullName>
    </submittedName>
</protein>
<feature type="transmembrane region" description="Helical" evidence="6">
    <location>
        <begin position="150"/>
        <end position="170"/>
    </location>
</feature>
<keyword evidence="9" id="KW-1185">Reference proteome</keyword>
<evidence type="ECO:0000256" key="5">
    <source>
        <dbReference type="ARBA" id="ARBA00023136"/>
    </source>
</evidence>
<feature type="transmembrane region" description="Helical" evidence="6">
    <location>
        <begin position="271"/>
        <end position="288"/>
    </location>
</feature>
<feature type="transmembrane region" description="Helical" evidence="6">
    <location>
        <begin position="182"/>
        <end position="201"/>
    </location>
</feature>
<proteinExistence type="inferred from homology"/>